<dbReference type="Proteomes" id="UP000587002">
    <property type="component" value="Unassembled WGS sequence"/>
</dbReference>
<name>A0A853ANY9_9PSEU</name>
<proteinExistence type="predicted"/>
<comment type="caution">
    <text evidence="2">The sequence shown here is derived from an EMBL/GenBank/DDBJ whole genome shotgun (WGS) entry which is preliminary data.</text>
</comment>
<accession>A0A853ANY9</accession>
<gene>
    <name evidence="2" type="ORF">HNR68_000640</name>
</gene>
<reference evidence="2 3" key="1">
    <citation type="submission" date="2020-07" db="EMBL/GenBank/DDBJ databases">
        <title>Sequencing the genomes of 1000 actinobacteria strains.</title>
        <authorList>
            <person name="Klenk H.-P."/>
        </authorList>
    </citation>
    <scope>NUCLEOTIDE SEQUENCE [LARGE SCALE GENOMIC DNA]</scope>
    <source>
        <strain evidence="2 3">DSM 44065</strain>
    </source>
</reference>
<evidence type="ECO:0000313" key="3">
    <source>
        <dbReference type="Proteomes" id="UP000587002"/>
    </source>
</evidence>
<protein>
    <submittedName>
        <fullName evidence="2">Nucleoside-diphosphate-sugar epimerase</fullName>
    </submittedName>
</protein>
<evidence type="ECO:0000313" key="2">
    <source>
        <dbReference type="EMBL" id="NYI82010.1"/>
    </source>
</evidence>
<feature type="domain" description="NAD-dependent epimerase/dehydratase" evidence="1">
    <location>
        <begin position="6"/>
        <end position="217"/>
    </location>
</feature>
<dbReference type="PANTHER" id="PTHR43245">
    <property type="entry name" value="BIFUNCTIONAL POLYMYXIN RESISTANCE PROTEIN ARNA"/>
    <property type="match status" value="1"/>
</dbReference>
<organism evidence="2 3">
    <name type="scientific">Saccharopolyspora hordei</name>
    <dbReference type="NCBI Taxonomy" id="1838"/>
    <lineage>
        <taxon>Bacteria</taxon>
        <taxon>Bacillati</taxon>
        <taxon>Actinomycetota</taxon>
        <taxon>Actinomycetes</taxon>
        <taxon>Pseudonocardiales</taxon>
        <taxon>Pseudonocardiaceae</taxon>
        <taxon>Saccharopolyspora</taxon>
    </lineage>
</organism>
<dbReference type="PANTHER" id="PTHR43245:SF13">
    <property type="entry name" value="UDP-D-APIOSE_UDP-D-XYLOSE SYNTHASE 2"/>
    <property type="match status" value="1"/>
</dbReference>
<dbReference type="EMBL" id="JACCFJ010000001">
    <property type="protein sequence ID" value="NYI82010.1"/>
    <property type="molecule type" value="Genomic_DNA"/>
</dbReference>
<keyword evidence="3" id="KW-1185">Reference proteome</keyword>
<dbReference type="InterPro" id="IPR050177">
    <property type="entry name" value="Lipid_A_modif_metabolic_enz"/>
</dbReference>
<dbReference type="InterPro" id="IPR036291">
    <property type="entry name" value="NAD(P)-bd_dom_sf"/>
</dbReference>
<dbReference type="Pfam" id="PF01370">
    <property type="entry name" value="Epimerase"/>
    <property type="match status" value="1"/>
</dbReference>
<dbReference type="SUPFAM" id="SSF51735">
    <property type="entry name" value="NAD(P)-binding Rossmann-fold domains"/>
    <property type="match status" value="1"/>
</dbReference>
<sequence>MSLHVVLGAGPAGTTIVRELLARGLRVRHVNRGPIPDAPAEVEVVEADVSDPARAIAATEGAAVVYHAVNVPYHQQVELMPGIGESVLAAVSHHGARLVVLDTLYPYGEADGVAITENTPWAATSRKGRMRAALDRAYLDAHRTGRAEVVLGRSADFYGPRVLLSTLGATFFPAALTGEPVLAFGDTSLPHSYTYLPDVAQALVDLGTAPSDATGRVWHVPTVPAVSTDQVHAVVEELTGIPVTKEVLTEPVPAGPFDARFMAEYAELFYQHRIPQNMVSTAFETRFGRRPTPLREGLRATLDWYRTRL</sequence>
<dbReference type="RefSeq" id="WP_179717473.1">
    <property type="nucleotide sequence ID" value="NZ_BAABFH010000001.1"/>
</dbReference>
<evidence type="ECO:0000259" key="1">
    <source>
        <dbReference type="Pfam" id="PF01370"/>
    </source>
</evidence>
<dbReference type="Gene3D" id="3.40.50.720">
    <property type="entry name" value="NAD(P)-binding Rossmann-like Domain"/>
    <property type="match status" value="1"/>
</dbReference>
<dbReference type="InterPro" id="IPR001509">
    <property type="entry name" value="Epimerase_deHydtase"/>
</dbReference>
<dbReference type="AlphaFoldDB" id="A0A853ANY9"/>